<proteinExistence type="predicted"/>
<feature type="coiled-coil region" evidence="1">
    <location>
        <begin position="12"/>
        <end position="67"/>
    </location>
</feature>
<name>A0AAW0EEE5_9AGAR</name>
<evidence type="ECO:0000256" key="1">
    <source>
        <dbReference type="SAM" id="Coils"/>
    </source>
</evidence>
<accession>A0AAW0EEE5</accession>
<reference evidence="2 3" key="1">
    <citation type="journal article" date="2024" name="J Genomics">
        <title>Draft genome sequencing and assembly of Favolaschia claudopus CIRM-BRFM 2984 isolated from oak limbs.</title>
        <authorList>
            <person name="Navarro D."/>
            <person name="Drula E."/>
            <person name="Chaduli D."/>
            <person name="Cazenave R."/>
            <person name="Ahrendt S."/>
            <person name="Wang J."/>
            <person name="Lipzen A."/>
            <person name="Daum C."/>
            <person name="Barry K."/>
            <person name="Grigoriev I.V."/>
            <person name="Favel A."/>
            <person name="Rosso M.N."/>
            <person name="Martin F."/>
        </authorList>
    </citation>
    <scope>NUCLEOTIDE SEQUENCE [LARGE SCALE GENOMIC DNA]</scope>
    <source>
        <strain evidence="2 3">CIRM-BRFM 2984</strain>
    </source>
</reference>
<gene>
    <name evidence="2" type="ORF">R3P38DRAFT_2835302</name>
</gene>
<dbReference type="InterPro" id="IPR032675">
    <property type="entry name" value="LRR_dom_sf"/>
</dbReference>
<evidence type="ECO:0008006" key="4">
    <source>
        <dbReference type="Google" id="ProtNLM"/>
    </source>
</evidence>
<sequence>MAELPLPVSDLLALVEDRLTSLETEYQDIERMLPGLRMEVWRMEKKAKQLLGAIAECNTQISDLTDEPTIFSLAPIRRVPPEILCEIFQWAVVDGYTRKVSQWVAPTAPWKLTHICRAWRDVTRGCVRLWAIFNITVWNDIPEYVHDEDTGMYIQEYYDPVTDMQVKHYCDPTVTMSTCFPPDALEAQLQLSQHADLEIEINIADWGQALHLSEALFTLAGQSHRWSRLTFKWAAPFEIFSLLPEIKGRLGRLQYLELEPRMECDYWPIEFAEIFSLAPRLREIDITTPFPEDFPSSLSLPEQQLTHVRLHGPLDLVLAILPLQKHTLVDVVIRLIESEESSSVDPPVAVELPYLKRLSLTNDWGCECLVLPRLQSLELAGHIINTPAILDRSQCHLQTLDLSYCDTYTDIVSSMKSPHTCSLSHLRVDLGYDREDFAKTILRALNSSDVLPKLASLDLRASMNRKFREDVHIMIYDAIEYRWNLPTHNRTLVKIRLSPDNVFSDDVRRRFQRLGMEGLDVNDLQEYKSGIHDWI</sequence>
<evidence type="ECO:0000313" key="2">
    <source>
        <dbReference type="EMBL" id="KAK7062463.1"/>
    </source>
</evidence>
<comment type="caution">
    <text evidence="2">The sequence shown here is derived from an EMBL/GenBank/DDBJ whole genome shotgun (WGS) entry which is preliminary data.</text>
</comment>
<dbReference type="Proteomes" id="UP001362999">
    <property type="component" value="Unassembled WGS sequence"/>
</dbReference>
<evidence type="ECO:0000313" key="3">
    <source>
        <dbReference type="Proteomes" id="UP001362999"/>
    </source>
</evidence>
<protein>
    <recommendedName>
        <fullName evidence="4">F-box domain-containing protein</fullName>
    </recommendedName>
</protein>
<keyword evidence="1" id="KW-0175">Coiled coil</keyword>
<dbReference type="Gene3D" id="3.80.10.10">
    <property type="entry name" value="Ribonuclease Inhibitor"/>
    <property type="match status" value="1"/>
</dbReference>
<dbReference type="EMBL" id="JAWWNJ010000002">
    <property type="protein sequence ID" value="KAK7062463.1"/>
    <property type="molecule type" value="Genomic_DNA"/>
</dbReference>
<dbReference type="AlphaFoldDB" id="A0AAW0EEE5"/>
<dbReference type="SUPFAM" id="SSF52047">
    <property type="entry name" value="RNI-like"/>
    <property type="match status" value="1"/>
</dbReference>
<organism evidence="2 3">
    <name type="scientific">Favolaschia claudopus</name>
    <dbReference type="NCBI Taxonomy" id="2862362"/>
    <lineage>
        <taxon>Eukaryota</taxon>
        <taxon>Fungi</taxon>
        <taxon>Dikarya</taxon>
        <taxon>Basidiomycota</taxon>
        <taxon>Agaricomycotina</taxon>
        <taxon>Agaricomycetes</taxon>
        <taxon>Agaricomycetidae</taxon>
        <taxon>Agaricales</taxon>
        <taxon>Marasmiineae</taxon>
        <taxon>Mycenaceae</taxon>
        <taxon>Favolaschia</taxon>
    </lineage>
</organism>
<keyword evidence="3" id="KW-1185">Reference proteome</keyword>